<reference evidence="1 2" key="1">
    <citation type="submission" date="2024-06" db="EMBL/GenBank/DDBJ databases">
        <authorList>
            <person name="Kraege A."/>
            <person name="Thomma B."/>
        </authorList>
    </citation>
    <scope>NUCLEOTIDE SEQUENCE [LARGE SCALE GENOMIC DNA]</scope>
</reference>
<dbReference type="Proteomes" id="UP001497392">
    <property type="component" value="Unassembled WGS sequence"/>
</dbReference>
<organism evidence="1 2">
    <name type="scientific">Coccomyxa viridis</name>
    <dbReference type="NCBI Taxonomy" id="1274662"/>
    <lineage>
        <taxon>Eukaryota</taxon>
        <taxon>Viridiplantae</taxon>
        <taxon>Chlorophyta</taxon>
        <taxon>core chlorophytes</taxon>
        <taxon>Trebouxiophyceae</taxon>
        <taxon>Trebouxiophyceae incertae sedis</taxon>
        <taxon>Coccomyxaceae</taxon>
        <taxon>Coccomyxa</taxon>
    </lineage>
</organism>
<dbReference type="EMBL" id="CAXHTA020000012">
    <property type="protein sequence ID" value="CAL5225010.1"/>
    <property type="molecule type" value="Genomic_DNA"/>
</dbReference>
<evidence type="ECO:0000313" key="1">
    <source>
        <dbReference type="EMBL" id="CAL5225010.1"/>
    </source>
</evidence>
<accession>A0ABP1FYQ2</accession>
<evidence type="ECO:0000313" key="2">
    <source>
        <dbReference type="Proteomes" id="UP001497392"/>
    </source>
</evidence>
<gene>
    <name evidence="1" type="primary">g7788</name>
    <name evidence="1" type="ORF">VP750_LOCUS6669</name>
</gene>
<proteinExistence type="predicted"/>
<keyword evidence="2" id="KW-1185">Reference proteome</keyword>
<name>A0ABP1FYQ2_9CHLO</name>
<comment type="caution">
    <text evidence="1">The sequence shown here is derived from an EMBL/GenBank/DDBJ whole genome shotgun (WGS) entry which is preliminary data.</text>
</comment>
<protein>
    <submittedName>
        <fullName evidence="1">G7788 protein</fullName>
    </submittedName>
</protein>
<sequence>MARRRTVYGNEELQTLSRLTLSDRFNVIRGDALIRTKQDSASPDQGALVVRGGVGIGMSLSVGGEVQCDRSQKFQRRAPSFNVHCNELTLNCTDTVKGVSIVTQNDGVPFFFGNQNSTCTFNGKFVLVRGDLQVMGNTTTINSQIVDMEDHQIELGIIADPNDTTANGGGIVLKGSTDKSLLWYKASGLWTFNTGVDIQAGSSLHADAISGKSVGLTLSDGTTDVLTLLGGRLGVNATAPRVTFDIQDTDAIHIDQARTTYISVESDDNTTDVHRIRFFVQGVEVSQFDPSGKLGLGTTTPAVRLDIQDTDAVHIPVGSTAQRPNSAIVETGMIRYNTDLHRYEGYTQADVWGSLGGLIDQAQTTYITVESDDNTTDVHRIRFFVQGVEVSNFDPTGRLGLGTTTPAVRLDIQDTDAIHIRAPPPSAPTLPSWRPA</sequence>